<dbReference type="InterPro" id="IPR007337">
    <property type="entry name" value="RelB/DinJ"/>
</dbReference>
<evidence type="ECO:0000256" key="1">
    <source>
        <dbReference type="ARBA" id="ARBA00010562"/>
    </source>
</evidence>
<dbReference type="NCBIfam" id="TIGR02384">
    <property type="entry name" value="RelB_DinJ"/>
    <property type="match status" value="1"/>
</dbReference>
<dbReference type="Pfam" id="PF04221">
    <property type="entry name" value="RelB"/>
    <property type="match status" value="1"/>
</dbReference>
<evidence type="ECO:0008006" key="4">
    <source>
        <dbReference type="Google" id="ProtNLM"/>
    </source>
</evidence>
<accession>A0A3B1BHG6</accession>
<dbReference type="GO" id="GO:0006351">
    <property type="term" value="P:DNA-templated transcription"/>
    <property type="evidence" value="ECO:0007669"/>
    <property type="project" value="TreeGrafter"/>
</dbReference>
<dbReference type="EMBL" id="UOGB01000091">
    <property type="protein sequence ID" value="VAX17756.1"/>
    <property type="molecule type" value="Genomic_DNA"/>
</dbReference>
<gene>
    <name evidence="3" type="ORF">MNBD_NITROSPINAE03-241</name>
</gene>
<dbReference type="PANTHER" id="PTHR38781">
    <property type="entry name" value="ANTITOXIN DINJ-RELATED"/>
    <property type="match status" value="1"/>
</dbReference>
<evidence type="ECO:0000256" key="2">
    <source>
        <dbReference type="ARBA" id="ARBA00022649"/>
    </source>
</evidence>
<dbReference type="Gene3D" id="1.10.1220.10">
    <property type="entry name" value="Met repressor-like"/>
    <property type="match status" value="1"/>
</dbReference>
<proteinExistence type="inferred from homology"/>
<dbReference type="PANTHER" id="PTHR38781:SF1">
    <property type="entry name" value="ANTITOXIN DINJ-RELATED"/>
    <property type="match status" value="1"/>
</dbReference>
<evidence type="ECO:0000313" key="3">
    <source>
        <dbReference type="EMBL" id="VAX17756.1"/>
    </source>
</evidence>
<keyword evidence="2" id="KW-1277">Toxin-antitoxin system</keyword>
<comment type="similarity">
    <text evidence="1">Belongs to the RelB/DinJ antitoxin family.</text>
</comment>
<organism evidence="3">
    <name type="scientific">hydrothermal vent metagenome</name>
    <dbReference type="NCBI Taxonomy" id="652676"/>
    <lineage>
        <taxon>unclassified sequences</taxon>
        <taxon>metagenomes</taxon>
        <taxon>ecological metagenomes</taxon>
    </lineage>
</organism>
<reference evidence="3" key="1">
    <citation type="submission" date="2018-06" db="EMBL/GenBank/DDBJ databases">
        <authorList>
            <person name="Zhirakovskaya E."/>
        </authorList>
    </citation>
    <scope>NUCLEOTIDE SEQUENCE</scope>
</reference>
<dbReference type="InterPro" id="IPR013321">
    <property type="entry name" value="Arc_rbn_hlx_hlx"/>
</dbReference>
<name>A0A3B1BHG6_9ZZZZ</name>
<dbReference type="AlphaFoldDB" id="A0A3B1BHG6"/>
<sequence>MNDSVVRSRIDPKTKDEANQIFKRLGLSMSDAIRLFLHQAVERGGLPFAVRLPNKETKAAINELENEKGELVSINQLKSEWDDECAK</sequence>
<dbReference type="GO" id="GO:0006355">
    <property type="term" value="P:regulation of DNA-templated transcription"/>
    <property type="evidence" value="ECO:0007669"/>
    <property type="project" value="InterPro"/>
</dbReference>
<protein>
    <recommendedName>
        <fullName evidence="4">DNA-damage-inducible protein J</fullName>
    </recommendedName>
</protein>